<protein>
    <submittedName>
        <fullName evidence="2">Uncharacterized protein</fullName>
    </submittedName>
</protein>
<evidence type="ECO:0000313" key="3">
    <source>
        <dbReference type="EMBL" id="GBL61246.1"/>
    </source>
</evidence>
<evidence type="ECO:0000313" key="4">
    <source>
        <dbReference type="EMBL" id="GBL61274.1"/>
    </source>
</evidence>
<dbReference type="EMBL" id="BGPR01076481">
    <property type="protein sequence ID" value="GBL61183.1"/>
    <property type="molecule type" value="Genomic_DNA"/>
</dbReference>
<dbReference type="Proteomes" id="UP000499080">
    <property type="component" value="Unassembled WGS sequence"/>
</dbReference>
<name>A0A4Y1ZP61_ARAVE</name>
<reference evidence="2 5" key="1">
    <citation type="journal article" date="2019" name="Sci. Rep.">
        <title>Orb-weaving spider Araneus ventricosus genome elucidates the spidroin gene catalogue.</title>
        <authorList>
            <person name="Kono N."/>
            <person name="Nakamura H."/>
            <person name="Ohtoshi R."/>
            <person name="Moran D.A.P."/>
            <person name="Shinohara A."/>
            <person name="Yoshida Y."/>
            <person name="Fujiwara M."/>
            <person name="Mori M."/>
            <person name="Tomita M."/>
            <person name="Arakawa K."/>
        </authorList>
    </citation>
    <scope>NUCLEOTIDE SEQUENCE [LARGE SCALE GENOMIC DNA]</scope>
</reference>
<dbReference type="EMBL" id="BGPR01076478">
    <property type="protein sequence ID" value="GBL61168.1"/>
    <property type="molecule type" value="Genomic_DNA"/>
</dbReference>
<keyword evidence="5" id="KW-1185">Reference proteome</keyword>
<evidence type="ECO:0000313" key="1">
    <source>
        <dbReference type="EMBL" id="GBL61168.1"/>
    </source>
</evidence>
<gene>
    <name evidence="3" type="ORF">AVEN_140153_1</name>
    <name evidence="1" type="ORF">AVEN_19302_1</name>
    <name evidence="4" type="ORF">AVEN_211934_1</name>
    <name evidence="2" type="ORF">AVEN_33405_1</name>
</gene>
<dbReference type="EMBL" id="BGPR01076493">
    <property type="protein sequence ID" value="GBL61246.1"/>
    <property type="molecule type" value="Genomic_DNA"/>
</dbReference>
<comment type="caution">
    <text evidence="2">The sequence shown here is derived from an EMBL/GenBank/DDBJ whole genome shotgun (WGS) entry which is preliminary data.</text>
</comment>
<evidence type="ECO:0000313" key="2">
    <source>
        <dbReference type="EMBL" id="GBL61183.1"/>
    </source>
</evidence>
<proteinExistence type="predicted"/>
<organism evidence="2 5">
    <name type="scientific">Araneus ventricosus</name>
    <name type="common">Orbweaver spider</name>
    <name type="synonym">Epeira ventricosa</name>
    <dbReference type="NCBI Taxonomy" id="182803"/>
    <lineage>
        <taxon>Eukaryota</taxon>
        <taxon>Metazoa</taxon>
        <taxon>Ecdysozoa</taxon>
        <taxon>Arthropoda</taxon>
        <taxon>Chelicerata</taxon>
        <taxon>Arachnida</taxon>
        <taxon>Araneae</taxon>
        <taxon>Araneomorphae</taxon>
        <taxon>Entelegynae</taxon>
        <taxon>Araneoidea</taxon>
        <taxon>Araneidae</taxon>
        <taxon>Araneus</taxon>
    </lineage>
</organism>
<evidence type="ECO:0000313" key="5">
    <source>
        <dbReference type="Proteomes" id="UP000499080"/>
    </source>
</evidence>
<accession>A0A4Y1ZP61</accession>
<dbReference type="AlphaFoldDB" id="A0A4Y1ZP61"/>
<dbReference type="EMBL" id="BGPR01076499">
    <property type="protein sequence ID" value="GBL61274.1"/>
    <property type="molecule type" value="Genomic_DNA"/>
</dbReference>
<sequence length="102" mass="11365">MVMEAFVPSVNYSIETGVEENRVQVTESLNYGFLNFGIGSEMASCQVLLQGSEDMKITCCEIRDVMDVLGRPDLCSSSEFVLPSSNSLKQNHTYFRELTLSP</sequence>